<feature type="domain" description="Peptidase metallopeptidase" evidence="1">
    <location>
        <begin position="49"/>
        <end position="206"/>
    </location>
</feature>
<protein>
    <recommendedName>
        <fullName evidence="1">Peptidase metallopeptidase domain-containing protein</fullName>
    </recommendedName>
</protein>
<sequence>MSSPRLRRPGAARGSLFAMTARYCSLAQQPAPAFTPGLAAERHSALIAGGRMWANQTVLHYYFFDDDTDGSVIPVPGSGATRRVSWVGAKDQRDVVRECFREWQDLGIGVSFTEVGDRSEAELRIGFQLGDGSWSTVGKDALQVGLHERTMNFGWDLTAPGERGTALHEIGHGLGMLHEHQSPFAGIHWDDEAVYADLAGPPNFWSRDRTFFNILRKLDPREVNGSVWDPQSIMEYPFEAGLILEPEQYRAGLNPPGTLSAADKEYVLRWYPSAEARPAPALVPFRSVPLGLAPGEQADFVVEPPETREYTVGTFGESDALVVLFEERDQEPRYLTGEDDGGTPRNATIKARLVKGRRYFVRVRLYSSWGSGETAVMCW</sequence>
<accession>A0ABP7TB16</accession>
<dbReference type="InterPro" id="IPR001506">
    <property type="entry name" value="Peptidase_M12A"/>
</dbReference>
<comment type="caution">
    <text evidence="2">The sequence shown here is derived from an EMBL/GenBank/DDBJ whole genome shotgun (WGS) entry which is preliminary data.</text>
</comment>
<dbReference type="SMART" id="SM00235">
    <property type="entry name" value="ZnMc"/>
    <property type="match status" value="1"/>
</dbReference>
<evidence type="ECO:0000313" key="2">
    <source>
        <dbReference type="EMBL" id="GAA4023651.1"/>
    </source>
</evidence>
<dbReference type="EMBL" id="BAAAZX010000035">
    <property type="protein sequence ID" value="GAA4023651.1"/>
    <property type="molecule type" value="Genomic_DNA"/>
</dbReference>
<dbReference type="CDD" id="cd04327">
    <property type="entry name" value="ZnMc_MMP_like_3"/>
    <property type="match status" value="1"/>
</dbReference>
<dbReference type="Gene3D" id="3.40.390.10">
    <property type="entry name" value="Collagenase (Catalytic Domain)"/>
    <property type="match status" value="1"/>
</dbReference>
<dbReference type="InterPro" id="IPR006026">
    <property type="entry name" value="Peptidase_Metallo"/>
</dbReference>
<dbReference type="Pfam" id="PF01400">
    <property type="entry name" value="Astacin"/>
    <property type="match status" value="1"/>
</dbReference>
<dbReference type="SUPFAM" id="SSF55486">
    <property type="entry name" value="Metalloproteases ('zincins'), catalytic domain"/>
    <property type="match status" value="1"/>
</dbReference>
<reference evidence="3" key="1">
    <citation type="journal article" date="2019" name="Int. J. Syst. Evol. Microbiol.">
        <title>The Global Catalogue of Microorganisms (GCM) 10K type strain sequencing project: providing services to taxonomists for standard genome sequencing and annotation.</title>
        <authorList>
            <consortium name="The Broad Institute Genomics Platform"/>
            <consortium name="The Broad Institute Genome Sequencing Center for Infectious Disease"/>
            <person name="Wu L."/>
            <person name="Ma J."/>
        </authorList>
    </citation>
    <scope>NUCLEOTIDE SEQUENCE [LARGE SCALE GENOMIC DNA]</scope>
    <source>
        <strain evidence="3">JCM 16924</strain>
    </source>
</reference>
<name>A0ABP7TB16_9ACTN</name>
<organism evidence="2 3">
    <name type="scientific">Streptomyces plumbiresistens</name>
    <dbReference type="NCBI Taxonomy" id="511811"/>
    <lineage>
        <taxon>Bacteria</taxon>
        <taxon>Bacillati</taxon>
        <taxon>Actinomycetota</taxon>
        <taxon>Actinomycetes</taxon>
        <taxon>Kitasatosporales</taxon>
        <taxon>Streptomycetaceae</taxon>
        <taxon>Streptomyces</taxon>
    </lineage>
</organism>
<evidence type="ECO:0000313" key="3">
    <source>
        <dbReference type="Proteomes" id="UP001500456"/>
    </source>
</evidence>
<proteinExistence type="predicted"/>
<keyword evidence="3" id="KW-1185">Reference proteome</keyword>
<dbReference type="Proteomes" id="UP001500456">
    <property type="component" value="Unassembled WGS sequence"/>
</dbReference>
<evidence type="ECO:0000259" key="1">
    <source>
        <dbReference type="SMART" id="SM00235"/>
    </source>
</evidence>
<gene>
    <name evidence="2" type="ORF">GCM10022232_81080</name>
</gene>
<dbReference type="InterPro" id="IPR024079">
    <property type="entry name" value="MetalloPept_cat_dom_sf"/>
</dbReference>